<sequence>MAPTTSSALATFSVELGEEFTPEWNRIDGITVDGNRVTVDPERYFFRLENPTWLVIPWEKVRDELLTTVERTDTAVEQLALDFVRAHAEQTSDPARVLKIGYQVAAHIFRDAYLNEPDLDITPAMLKALRESTTIMALNKVELNGHISNVGPCWFFPIATEVVYGLPRKEAEALDELYHGAWFNEYRRRESILAHAALGGRLVHGCQAQPSMKGGCVLAYGTDLDGFRADLEAFDDVWTDRILAMRP</sequence>
<comment type="caution">
    <text evidence="1">The sequence shown here is derived from an EMBL/GenBank/DDBJ whole genome shotgun (WGS) entry which is preliminary data.</text>
</comment>
<keyword evidence="2" id="KW-1185">Reference proteome</keyword>
<evidence type="ECO:0000313" key="2">
    <source>
        <dbReference type="Proteomes" id="UP001595851"/>
    </source>
</evidence>
<protein>
    <submittedName>
        <fullName evidence="1">Uncharacterized protein</fullName>
    </submittedName>
</protein>
<dbReference type="RefSeq" id="WP_379534476.1">
    <property type="nucleotide sequence ID" value="NZ_JBHSBI010000036.1"/>
</dbReference>
<organism evidence="1 2">
    <name type="scientific">Nonomuraea purpurea</name>
    <dbReference type="NCBI Taxonomy" id="1849276"/>
    <lineage>
        <taxon>Bacteria</taxon>
        <taxon>Bacillati</taxon>
        <taxon>Actinomycetota</taxon>
        <taxon>Actinomycetes</taxon>
        <taxon>Streptosporangiales</taxon>
        <taxon>Streptosporangiaceae</taxon>
        <taxon>Nonomuraea</taxon>
    </lineage>
</organism>
<name>A0ABV8GL05_9ACTN</name>
<proteinExistence type="predicted"/>
<dbReference type="Proteomes" id="UP001595851">
    <property type="component" value="Unassembled WGS sequence"/>
</dbReference>
<dbReference type="EMBL" id="JBHSBI010000036">
    <property type="protein sequence ID" value="MFC4014641.1"/>
    <property type="molecule type" value="Genomic_DNA"/>
</dbReference>
<evidence type="ECO:0000313" key="1">
    <source>
        <dbReference type="EMBL" id="MFC4014641.1"/>
    </source>
</evidence>
<reference evidence="2" key="1">
    <citation type="journal article" date="2019" name="Int. J. Syst. Evol. Microbiol.">
        <title>The Global Catalogue of Microorganisms (GCM) 10K type strain sequencing project: providing services to taxonomists for standard genome sequencing and annotation.</title>
        <authorList>
            <consortium name="The Broad Institute Genomics Platform"/>
            <consortium name="The Broad Institute Genome Sequencing Center for Infectious Disease"/>
            <person name="Wu L."/>
            <person name="Ma J."/>
        </authorList>
    </citation>
    <scope>NUCLEOTIDE SEQUENCE [LARGE SCALE GENOMIC DNA]</scope>
    <source>
        <strain evidence="2">TBRC 1276</strain>
    </source>
</reference>
<gene>
    <name evidence="1" type="ORF">ACFOY2_45975</name>
</gene>
<accession>A0ABV8GL05</accession>